<dbReference type="RefSeq" id="WP_378554177.1">
    <property type="nucleotide sequence ID" value="NZ_JBHSBA010000015.1"/>
</dbReference>
<comment type="caution">
    <text evidence="2">The sequence shown here is derived from an EMBL/GenBank/DDBJ whole genome shotgun (WGS) entry which is preliminary data.</text>
</comment>
<evidence type="ECO:0000313" key="2">
    <source>
        <dbReference type="EMBL" id="MFC4128418.1"/>
    </source>
</evidence>
<evidence type="ECO:0000256" key="1">
    <source>
        <dbReference type="SAM" id="MobiDB-lite"/>
    </source>
</evidence>
<sequence length="52" mass="5757">MSPFPAERRESTVSAESAVRWPDPSPLDRWWTEVMDGVPQYRTAASVPPAAA</sequence>
<keyword evidence="3" id="KW-1185">Reference proteome</keyword>
<feature type="region of interest" description="Disordered" evidence="1">
    <location>
        <begin position="1"/>
        <end position="26"/>
    </location>
</feature>
<accession>A0ABV8LDZ1</accession>
<proteinExistence type="predicted"/>
<organism evidence="2 3">
    <name type="scientific">Nocardia rhizosphaerae</name>
    <dbReference type="NCBI Taxonomy" id="1691571"/>
    <lineage>
        <taxon>Bacteria</taxon>
        <taxon>Bacillati</taxon>
        <taxon>Actinomycetota</taxon>
        <taxon>Actinomycetes</taxon>
        <taxon>Mycobacteriales</taxon>
        <taxon>Nocardiaceae</taxon>
        <taxon>Nocardia</taxon>
    </lineage>
</organism>
<feature type="compositionally biased region" description="Basic and acidic residues" evidence="1">
    <location>
        <begin position="1"/>
        <end position="11"/>
    </location>
</feature>
<evidence type="ECO:0000313" key="3">
    <source>
        <dbReference type="Proteomes" id="UP001595767"/>
    </source>
</evidence>
<dbReference type="EMBL" id="JBHSBA010000015">
    <property type="protein sequence ID" value="MFC4128418.1"/>
    <property type="molecule type" value="Genomic_DNA"/>
</dbReference>
<reference evidence="3" key="1">
    <citation type="journal article" date="2019" name="Int. J. Syst. Evol. Microbiol.">
        <title>The Global Catalogue of Microorganisms (GCM) 10K type strain sequencing project: providing services to taxonomists for standard genome sequencing and annotation.</title>
        <authorList>
            <consortium name="The Broad Institute Genomics Platform"/>
            <consortium name="The Broad Institute Genome Sequencing Center for Infectious Disease"/>
            <person name="Wu L."/>
            <person name="Ma J."/>
        </authorList>
    </citation>
    <scope>NUCLEOTIDE SEQUENCE [LARGE SCALE GENOMIC DNA]</scope>
    <source>
        <strain evidence="3">CGMCC 4.7204</strain>
    </source>
</reference>
<protein>
    <submittedName>
        <fullName evidence="2">Uncharacterized protein</fullName>
    </submittedName>
</protein>
<dbReference type="Proteomes" id="UP001595767">
    <property type="component" value="Unassembled WGS sequence"/>
</dbReference>
<name>A0ABV8LDZ1_9NOCA</name>
<gene>
    <name evidence="2" type="ORF">ACFOW8_26170</name>
</gene>